<dbReference type="CDD" id="cd01741">
    <property type="entry name" value="GATase1_1"/>
    <property type="match status" value="1"/>
</dbReference>
<evidence type="ECO:0000313" key="3">
    <source>
        <dbReference type="Proteomes" id="UP001596422"/>
    </source>
</evidence>
<comment type="caution">
    <text evidence="2">The sequence shown here is derived from an EMBL/GenBank/DDBJ whole genome shotgun (WGS) entry which is preliminary data.</text>
</comment>
<evidence type="ECO:0000313" key="2">
    <source>
        <dbReference type="EMBL" id="MFC6671092.1"/>
    </source>
</evidence>
<organism evidence="2 3">
    <name type="scientific">Marinobacterium aestuariivivens</name>
    <dbReference type="NCBI Taxonomy" id="1698799"/>
    <lineage>
        <taxon>Bacteria</taxon>
        <taxon>Pseudomonadati</taxon>
        <taxon>Pseudomonadota</taxon>
        <taxon>Gammaproteobacteria</taxon>
        <taxon>Oceanospirillales</taxon>
        <taxon>Oceanospirillaceae</taxon>
        <taxon>Marinobacterium</taxon>
    </lineage>
</organism>
<dbReference type="EMBL" id="JBHSWE010000001">
    <property type="protein sequence ID" value="MFC6671092.1"/>
    <property type="molecule type" value="Genomic_DNA"/>
</dbReference>
<dbReference type="InterPro" id="IPR017926">
    <property type="entry name" value="GATASE"/>
</dbReference>
<dbReference type="Pfam" id="PF00117">
    <property type="entry name" value="GATase"/>
    <property type="match status" value="1"/>
</dbReference>
<feature type="domain" description="Glutamine amidotransferase" evidence="1">
    <location>
        <begin position="18"/>
        <end position="188"/>
    </location>
</feature>
<dbReference type="Proteomes" id="UP001596422">
    <property type="component" value="Unassembled WGS sequence"/>
</dbReference>
<reference evidence="3" key="1">
    <citation type="journal article" date="2019" name="Int. J. Syst. Evol. Microbiol.">
        <title>The Global Catalogue of Microorganisms (GCM) 10K type strain sequencing project: providing services to taxonomists for standard genome sequencing and annotation.</title>
        <authorList>
            <consortium name="The Broad Institute Genomics Platform"/>
            <consortium name="The Broad Institute Genome Sequencing Center for Infectious Disease"/>
            <person name="Wu L."/>
            <person name="Ma J."/>
        </authorList>
    </citation>
    <scope>NUCLEOTIDE SEQUENCE [LARGE SCALE GENOMIC DNA]</scope>
    <source>
        <strain evidence="3">NBRC 111756</strain>
    </source>
</reference>
<dbReference type="PROSITE" id="PS51273">
    <property type="entry name" value="GATASE_TYPE_1"/>
    <property type="match status" value="1"/>
</dbReference>
<accession>A0ABW2A0U2</accession>
<dbReference type="Gene3D" id="3.40.50.880">
    <property type="match status" value="1"/>
</dbReference>
<protein>
    <submittedName>
        <fullName evidence="2">Glutamine amidotransferase</fullName>
    </submittedName>
</protein>
<sequence length="248" mass="27028">MKIGILETGTSPQELAADYGSYADLFVRQLGAIDPQLQFECYRVVDDRFPTSAADCDGWLITGSRHGVYEGLPWMRRLKDFILELWQAGRPLVGICFGHQIVAEALGGRVEKSHRGWGVGLHRYQLVGDCNGLGGRGGSLTLNALHQDQILDKPAGARVFASSDFCPYAGLQYDDRILTFQAHPEFSVDYTAALLEVRKGQPITLERAEAAIAGLRQPGVATDAERTLRAMIDFLRGPAVEVPAAAGL</sequence>
<dbReference type="InterPro" id="IPR044992">
    <property type="entry name" value="ChyE-like"/>
</dbReference>
<dbReference type="InterPro" id="IPR029062">
    <property type="entry name" value="Class_I_gatase-like"/>
</dbReference>
<dbReference type="PANTHER" id="PTHR42695:SF5">
    <property type="entry name" value="GLUTAMINE AMIDOTRANSFERASE YLR126C-RELATED"/>
    <property type="match status" value="1"/>
</dbReference>
<dbReference type="SUPFAM" id="SSF52317">
    <property type="entry name" value="Class I glutamine amidotransferase-like"/>
    <property type="match status" value="1"/>
</dbReference>
<proteinExistence type="predicted"/>
<gene>
    <name evidence="2" type="ORF">ACFQDL_14215</name>
</gene>
<name>A0ABW2A0U2_9GAMM</name>
<evidence type="ECO:0000259" key="1">
    <source>
        <dbReference type="Pfam" id="PF00117"/>
    </source>
</evidence>
<keyword evidence="2" id="KW-0315">Glutamine amidotransferase</keyword>
<dbReference type="PANTHER" id="PTHR42695">
    <property type="entry name" value="GLUTAMINE AMIDOTRANSFERASE YLR126C-RELATED"/>
    <property type="match status" value="1"/>
</dbReference>
<dbReference type="RefSeq" id="WP_379909602.1">
    <property type="nucleotide sequence ID" value="NZ_JBHSWE010000001.1"/>
</dbReference>
<keyword evidence="3" id="KW-1185">Reference proteome</keyword>